<organism evidence="2 3">
    <name type="scientific">Cyphomyrmex costatus</name>
    <dbReference type="NCBI Taxonomy" id="456900"/>
    <lineage>
        <taxon>Eukaryota</taxon>
        <taxon>Metazoa</taxon>
        <taxon>Ecdysozoa</taxon>
        <taxon>Arthropoda</taxon>
        <taxon>Hexapoda</taxon>
        <taxon>Insecta</taxon>
        <taxon>Pterygota</taxon>
        <taxon>Neoptera</taxon>
        <taxon>Endopterygota</taxon>
        <taxon>Hymenoptera</taxon>
        <taxon>Apocrita</taxon>
        <taxon>Aculeata</taxon>
        <taxon>Formicoidea</taxon>
        <taxon>Formicidae</taxon>
        <taxon>Myrmicinae</taxon>
        <taxon>Cyphomyrmex</taxon>
    </lineage>
</organism>
<dbReference type="Proteomes" id="UP000078542">
    <property type="component" value="Unassembled WGS sequence"/>
</dbReference>
<feature type="region of interest" description="Disordered" evidence="1">
    <location>
        <begin position="82"/>
        <end position="104"/>
    </location>
</feature>
<proteinExistence type="predicted"/>
<name>A0A195BYY6_9HYME</name>
<reference evidence="2 3" key="1">
    <citation type="submission" date="2016-03" db="EMBL/GenBank/DDBJ databases">
        <title>Cyphomyrmex costatus WGS genome.</title>
        <authorList>
            <person name="Nygaard S."/>
            <person name="Hu H."/>
            <person name="Boomsma J."/>
            <person name="Zhang G."/>
        </authorList>
    </citation>
    <scope>NUCLEOTIDE SEQUENCE [LARGE SCALE GENOMIC DNA]</scope>
    <source>
        <strain evidence="2">MS0001</strain>
        <tissue evidence="2">Whole body</tissue>
    </source>
</reference>
<dbReference type="EMBL" id="KQ978457">
    <property type="protein sequence ID" value="KYM93864.1"/>
    <property type="molecule type" value="Genomic_DNA"/>
</dbReference>
<evidence type="ECO:0000256" key="1">
    <source>
        <dbReference type="SAM" id="MobiDB-lite"/>
    </source>
</evidence>
<dbReference type="AlphaFoldDB" id="A0A195BYY6"/>
<gene>
    <name evidence="2" type="ORF">ALC62_15566</name>
</gene>
<evidence type="ECO:0000313" key="2">
    <source>
        <dbReference type="EMBL" id="KYM93864.1"/>
    </source>
</evidence>
<protein>
    <submittedName>
        <fullName evidence="2">Uncharacterized protein</fullName>
    </submittedName>
</protein>
<evidence type="ECO:0000313" key="3">
    <source>
        <dbReference type="Proteomes" id="UP000078542"/>
    </source>
</evidence>
<sequence length="124" mass="14138">MRVGSSEPHGEPECAKFGRVGCSSRQRHKLHQPLRCNVLVPNGSCRYLSDMAHFDSEEITLVSLTFFEYIFNEKLRVRSFLNGDHSPLSKDNAGDPRDRASDSHSNLEDHFRVIEALELITNYC</sequence>
<keyword evidence="3" id="KW-1185">Reference proteome</keyword>
<accession>A0A195BYY6</accession>
<feature type="compositionally biased region" description="Basic and acidic residues" evidence="1">
    <location>
        <begin position="92"/>
        <end position="104"/>
    </location>
</feature>